<feature type="transmembrane region" description="Helical" evidence="8">
    <location>
        <begin position="255"/>
        <end position="273"/>
    </location>
</feature>
<reference evidence="10 11" key="1">
    <citation type="journal article" date="2016" name="Nat. Commun.">
        <title>Thousands of microbial genomes shed light on interconnected biogeochemical processes in an aquifer system.</title>
        <authorList>
            <person name="Anantharaman K."/>
            <person name="Brown C.T."/>
            <person name="Hug L.A."/>
            <person name="Sharon I."/>
            <person name="Castelle C.J."/>
            <person name="Probst A.J."/>
            <person name="Thomas B.C."/>
            <person name="Singh A."/>
            <person name="Wilkins M.J."/>
            <person name="Karaoz U."/>
            <person name="Brodie E.L."/>
            <person name="Williams K.H."/>
            <person name="Hubbard S.S."/>
            <person name="Banfield J.F."/>
        </authorList>
    </citation>
    <scope>NUCLEOTIDE SEQUENCE [LARGE SCALE GENOMIC DNA]</scope>
</reference>
<feature type="transmembrane region" description="Helical" evidence="8">
    <location>
        <begin position="326"/>
        <end position="347"/>
    </location>
</feature>
<dbReference type="EMBL" id="MFLE01000013">
    <property type="protein sequence ID" value="OGG61976.1"/>
    <property type="molecule type" value="Genomic_DNA"/>
</dbReference>
<evidence type="ECO:0000259" key="9">
    <source>
        <dbReference type="Pfam" id="PF01769"/>
    </source>
</evidence>
<evidence type="ECO:0000256" key="1">
    <source>
        <dbReference type="ARBA" id="ARBA00004141"/>
    </source>
</evidence>
<name>A0A1F6DKQ5_9BACT</name>
<dbReference type="STRING" id="1798491.A3C87_01850"/>
<sequence length="414" mass="44876">MTIGEHAQYIARHRAERGAYFRGLSGAEQMAVFDECSAYVQRDLLTKLQVADIVALLDQHDPGVAEKILLRISDAKRRHAITLQLKREIKEKIDVVRRFHQQATLGIVDQHYVLLPDTATVADVAEALDSHFDETGRIPVMLVHHAGKCIGEVRPGDLVREEMTSSITAHVRAVTMLTYTHAPHAIATLCVEKNIHKVVILDTDESVLGVVFARDVNALFEELPSESLYEFAAIEENEHAFDSVKKKFNARYRSLVVNLCTAFLAGSVVGIFADTLKEMAILAMYLPIVAGMGGNAGIQSLAIFMRSITLGEITLARAFPAVSREVMASVLQGSINGVITGTVAVVLGQSAMFGVVVGLGVMINLIVAATFGSLIPLTIRALGKDPAIFSGIILTTFTDICGFLAIFLLAIALL</sequence>
<dbReference type="InterPro" id="IPR006667">
    <property type="entry name" value="SLC41_membr_dom"/>
</dbReference>
<dbReference type="SUPFAM" id="SSF161093">
    <property type="entry name" value="MgtE membrane domain-like"/>
    <property type="match status" value="1"/>
</dbReference>
<dbReference type="Proteomes" id="UP000176511">
    <property type="component" value="Unassembled WGS sequence"/>
</dbReference>
<evidence type="ECO:0000313" key="11">
    <source>
        <dbReference type="Proteomes" id="UP000176511"/>
    </source>
</evidence>
<feature type="domain" description="SLC41A/MgtE integral membrane" evidence="9">
    <location>
        <begin position="286"/>
        <end position="408"/>
    </location>
</feature>
<dbReference type="AlphaFoldDB" id="A0A1F6DKQ5"/>
<dbReference type="PANTHER" id="PTHR41394">
    <property type="entry name" value="MAGNESIUM TRANSPORTER MGTE"/>
    <property type="match status" value="1"/>
</dbReference>
<dbReference type="GO" id="GO:0016020">
    <property type="term" value="C:membrane"/>
    <property type="evidence" value="ECO:0007669"/>
    <property type="project" value="UniProtKB-SubCell"/>
</dbReference>
<dbReference type="Gene3D" id="1.10.357.20">
    <property type="entry name" value="SLC41 divalent cation transporters, integral membrane domain"/>
    <property type="match status" value="1"/>
</dbReference>
<evidence type="ECO:0000256" key="6">
    <source>
        <dbReference type="ARBA" id="ARBA00022989"/>
    </source>
</evidence>
<dbReference type="SUPFAM" id="SSF54631">
    <property type="entry name" value="CBS-domain pair"/>
    <property type="match status" value="1"/>
</dbReference>
<keyword evidence="6 8" id="KW-1133">Transmembrane helix</keyword>
<proteinExistence type="inferred from homology"/>
<organism evidence="10 11">
    <name type="scientific">Candidatus Kaiserbacteria bacterium RIFCSPHIGHO2_02_FULL_49_34</name>
    <dbReference type="NCBI Taxonomy" id="1798491"/>
    <lineage>
        <taxon>Bacteria</taxon>
        <taxon>Candidatus Kaiseribacteriota</taxon>
    </lineage>
</organism>
<evidence type="ECO:0000256" key="2">
    <source>
        <dbReference type="ARBA" id="ARBA00009749"/>
    </source>
</evidence>
<comment type="similarity">
    <text evidence="2">Belongs to the SLC41A transporter family.</text>
</comment>
<keyword evidence="5" id="KW-0460">Magnesium</keyword>
<feature type="transmembrane region" description="Helical" evidence="8">
    <location>
        <begin position="387"/>
        <end position="413"/>
    </location>
</feature>
<evidence type="ECO:0000313" key="10">
    <source>
        <dbReference type="EMBL" id="OGG61976.1"/>
    </source>
</evidence>
<dbReference type="PANTHER" id="PTHR41394:SF5">
    <property type="entry name" value="SLC41A_MGTE INTEGRAL MEMBRANE DOMAIN-CONTAINING PROTEIN"/>
    <property type="match status" value="1"/>
</dbReference>
<dbReference type="InterPro" id="IPR036739">
    <property type="entry name" value="SLC41_membr_dom_sf"/>
</dbReference>
<keyword evidence="7 8" id="KW-0472">Membrane</keyword>
<evidence type="ECO:0000256" key="8">
    <source>
        <dbReference type="SAM" id="Phobius"/>
    </source>
</evidence>
<evidence type="ECO:0000256" key="3">
    <source>
        <dbReference type="ARBA" id="ARBA00022448"/>
    </source>
</evidence>
<gene>
    <name evidence="10" type="ORF">A3C87_01850</name>
</gene>
<dbReference type="Pfam" id="PF01769">
    <property type="entry name" value="MgtE"/>
    <property type="match status" value="1"/>
</dbReference>
<comment type="subcellular location">
    <subcellularLocation>
        <location evidence="1">Membrane</location>
        <topology evidence="1">Multi-pass membrane protein</topology>
    </subcellularLocation>
</comment>
<evidence type="ECO:0000256" key="7">
    <source>
        <dbReference type="ARBA" id="ARBA00023136"/>
    </source>
</evidence>
<feature type="transmembrane region" description="Helical" evidence="8">
    <location>
        <begin position="353"/>
        <end position="375"/>
    </location>
</feature>
<dbReference type="Gene3D" id="3.10.580.10">
    <property type="entry name" value="CBS-domain"/>
    <property type="match status" value="1"/>
</dbReference>
<dbReference type="InterPro" id="IPR046342">
    <property type="entry name" value="CBS_dom_sf"/>
</dbReference>
<comment type="caution">
    <text evidence="10">The sequence shown here is derived from an EMBL/GenBank/DDBJ whole genome shotgun (WGS) entry which is preliminary data.</text>
</comment>
<evidence type="ECO:0000256" key="4">
    <source>
        <dbReference type="ARBA" id="ARBA00022692"/>
    </source>
</evidence>
<keyword evidence="4 8" id="KW-0812">Transmembrane</keyword>
<dbReference type="GO" id="GO:0008324">
    <property type="term" value="F:monoatomic cation transmembrane transporter activity"/>
    <property type="evidence" value="ECO:0007669"/>
    <property type="project" value="InterPro"/>
</dbReference>
<feature type="transmembrane region" description="Helical" evidence="8">
    <location>
        <begin position="279"/>
        <end position="305"/>
    </location>
</feature>
<evidence type="ECO:0000256" key="5">
    <source>
        <dbReference type="ARBA" id="ARBA00022842"/>
    </source>
</evidence>
<protein>
    <recommendedName>
        <fullName evidence="9">SLC41A/MgtE integral membrane domain-containing protein</fullName>
    </recommendedName>
</protein>
<keyword evidence="3" id="KW-0813">Transport</keyword>
<accession>A0A1F6DKQ5</accession>